<feature type="region of interest" description="Disordered" evidence="1">
    <location>
        <begin position="85"/>
        <end position="107"/>
    </location>
</feature>
<dbReference type="AlphaFoldDB" id="A0A3P7J661"/>
<proteinExistence type="predicted"/>
<reference evidence="2 3" key="1">
    <citation type="submission" date="2018-11" db="EMBL/GenBank/DDBJ databases">
        <authorList>
            <consortium name="Pathogen Informatics"/>
        </authorList>
    </citation>
    <scope>NUCLEOTIDE SEQUENCE [LARGE SCALE GENOMIC DNA]</scope>
</reference>
<gene>
    <name evidence="2" type="ORF">SVUK_LOCUS13704</name>
</gene>
<evidence type="ECO:0000313" key="3">
    <source>
        <dbReference type="Proteomes" id="UP000270094"/>
    </source>
</evidence>
<protein>
    <submittedName>
        <fullName evidence="2">Uncharacterized protein</fullName>
    </submittedName>
</protein>
<dbReference type="Proteomes" id="UP000270094">
    <property type="component" value="Unassembled WGS sequence"/>
</dbReference>
<keyword evidence="3" id="KW-1185">Reference proteome</keyword>
<organism evidence="2 3">
    <name type="scientific">Strongylus vulgaris</name>
    <name type="common">Blood worm</name>
    <dbReference type="NCBI Taxonomy" id="40348"/>
    <lineage>
        <taxon>Eukaryota</taxon>
        <taxon>Metazoa</taxon>
        <taxon>Ecdysozoa</taxon>
        <taxon>Nematoda</taxon>
        <taxon>Chromadorea</taxon>
        <taxon>Rhabditida</taxon>
        <taxon>Rhabditina</taxon>
        <taxon>Rhabditomorpha</taxon>
        <taxon>Strongyloidea</taxon>
        <taxon>Strongylidae</taxon>
        <taxon>Strongylus</taxon>
    </lineage>
</organism>
<evidence type="ECO:0000256" key="1">
    <source>
        <dbReference type="SAM" id="MobiDB-lite"/>
    </source>
</evidence>
<dbReference type="EMBL" id="UYYB01102713">
    <property type="protein sequence ID" value="VDM78706.1"/>
    <property type="molecule type" value="Genomic_DNA"/>
</dbReference>
<sequence>MSYRTAFLVNSGRRLLACAESRSIHSAIPQKGVIKAASKIAQSMANAAVETLSEAGKGVQKTMTTGIKQMVEVGKTAGEAIKNESGYMDAQGSASEFKGPDGTAEHAVRDAMDAAKRENPTTNVIEPEEGAREEAIFKADDTKGNMDDAVGN</sequence>
<evidence type="ECO:0000313" key="2">
    <source>
        <dbReference type="EMBL" id="VDM78706.1"/>
    </source>
</evidence>
<accession>A0A3P7J661</accession>
<dbReference type="OrthoDB" id="10436747at2759"/>
<name>A0A3P7J661_STRVU</name>